<feature type="domain" description="RCK C-terminal" evidence="8">
    <location>
        <begin position="140"/>
        <end position="223"/>
    </location>
</feature>
<dbReference type="NCBIfam" id="NF007031">
    <property type="entry name" value="PRK09496.1-2"/>
    <property type="match status" value="1"/>
</dbReference>
<keyword evidence="4" id="KW-0630">Potassium</keyword>
<keyword evidence="2" id="KW-0813">Transport</keyword>
<protein>
    <recommendedName>
        <fullName evidence="1">Trk system potassium uptake protein TrkA</fullName>
    </recommendedName>
</protein>
<dbReference type="InterPro" id="IPR003148">
    <property type="entry name" value="RCK_N"/>
</dbReference>
<evidence type="ECO:0000256" key="3">
    <source>
        <dbReference type="ARBA" id="ARBA00022538"/>
    </source>
</evidence>
<evidence type="ECO:0000256" key="5">
    <source>
        <dbReference type="ARBA" id="ARBA00023027"/>
    </source>
</evidence>
<keyword evidence="5" id="KW-0520">NAD</keyword>
<dbReference type="InterPro" id="IPR050721">
    <property type="entry name" value="Trk_Ktr_HKT_K-transport"/>
</dbReference>
<reference evidence="10 12" key="2">
    <citation type="journal article" date="2019" name="Science, e1252229">
        <title>Invertible promoters mediate bacterial phase variation, antibiotic resistance, and host adaptation in the gut.</title>
        <authorList>
            <person name="Jiang X."/>
            <person name="Hall A.B."/>
            <person name="Arthur T.D."/>
            <person name="Plichta D.R."/>
            <person name="Covington C.T."/>
            <person name="Poyet M."/>
            <person name="Crothers J."/>
            <person name="Moses P.L."/>
            <person name="Tolonen A.C."/>
            <person name="Vlamakis H."/>
            <person name="Alm E.J."/>
            <person name="Xavier R.J."/>
        </authorList>
    </citation>
    <scope>NUCLEOTIDE SEQUENCE [LARGE SCALE GENOMIC DNA]</scope>
    <source>
        <strain evidence="12">aa_0143</strain>
        <strain evidence="10">Aa_0143</strain>
    </source>
</reference>
<evidence type="ECO:0000259" key="7">
    <source>
        <dbReference type="PROSITE" id="PS51201"/>
    </source>
</evidence>
<evidence type="ECO:0000256" key="1">
    <source>
        <dbReference type="ARBA" id="ARBA00017378"/>
    </source>
</evidence>
<dbReference type="InterPro" id="IPR006037">
    <property type="entry name" value="RCK_C"/>
</dbReference>
<dbReference type="PROSITE" id="PS51201">
    <property type="entry name" value="RCK_N"/>
    <property type="match status" value="2"/>
</dbReference>
<accession>A0A174C840</accession>
<dbReference type="NCBIfam" id="NF007033">
    <property type="entry name" value="PRK09496.1-5"/>
    <property type="match status" value="1"/>
</dbReference>
<dbReference type="NCBIfam" id="NF007039">
    <property type="entry name" value="PRK09496.3-2"/>
    <property type="match status" value="1"/>
</dbReference>
<dbReference type="PROSITE" id="PS51202">
    <property type="entry name" value="RCK_C"/>
    <property type="match status" value="2"/>
</dbReference>
<feature type="domain" description="RCK N-terminal" evidence="7">
    <location>
        <begin position="1"/>
        <end position="124"/>
    </location>
</feature>
<dbReference type="Pfam" id="PF02080">
    <property type="entry name" value="TrkA_C"/>
    <property type="match status" value="2"/>
</dbReference>
<dbReference type="PRINTS" id="PR00335">
    <property type="entry name" value="KUPTAKETRKA"/>
</dbReference>
<feature type="domain" description="RCK C-terminal" evidence="8">
    <location>
        <begin position="374"/>
        <end position="455"/>
    </location>
</feature>
<keyword evidence="3" id="KW-0633">Potassium transport</keyword>
<dbReference type="SUPFAM" id="SSF51735">
    <property type="entry name" value="NAD(P)-binding Rossmann-fold domains"/>
    <property type="match status" value="2"/>
</dbReference>
<evidence type="ECO:0000313" key="12">
    <source>
        <dbReference type="Proteomes" id="UP000292665"/>
    </source>
</evidence>
<dbReference type="NCBIfam" id="NF007032">
    <property type="entry name" value="PRK09496.1-4"/>
    <property type="match status" value="1"/>
</dbReference>
<evidence type="ECO:0000313" key="9">
    <source>
        <dbReference type="EMBL" id="CUO09681.1"/>
    </source>
</evidence>
<dbReference type="SUPFAM" id="SSF116726">
    <property type="entry name" value="TrkA C-terminal domain-like"/>
    <property type="match status" value="2"/>
</dbReference>
<dbReference type="GeneID" id="97329884"/>
<name>A0A174C840_9FIRM</name>
<evidence type="ECO:0000313" key="10">
    <source>
        <dbReference type="EMBL" id="RYS77458.1"/>
    </source>
</evidence>
<proteinExistence type="predicted"/>
<dbReference type="RefSeq" id="WP_004846092.1">
    <property type="nucleotide sequence ID" value="NZ_CATVPX010000038.1"/>
</dbReference>
<evidence type="ECO:0000256" key="4">
    <source>
        <dbReference type="ARBA" id="ARBA00022958"/>
    </source>
</evidence>
<dbReference type="EMBL" id="CYZO01000019">
    <property type="protein sequence ID" value="CUO09681.1"/>
    <property type="molecule type" value="Genomic_DNA"/>
</dbReference>
<dbReference type="Proteomes" id="UP000095787">
    <property type="component" value="Unassembled WGS sequence"/>
</dbReference>
<gene>
    <name evidence="9" type="primary">trkA</name>
    <name evidence="10" type="ORF">EAI93_12250</name>
    <name evidence="9" type="ORF">ERS852456_01597</name>
</gene>
<sequence length="457" mass="50633">MKIVIIGDGKVGYKLARQLSADDYDIVMIDSNERKLRFAIDRLDIFCVHGNGVDADVQKAADVPHADLVIACTSADECNMLSCLIARKLGARHTIARVRNPIYFKQIGLLKEELHLSMAVNPELIVANDISRLLLFPVASKIETFVKGRVELIEFTVSEDNRLVGMSLAAIYKKFQIKILVCAVEHEGKVFIPDGEYVLQAGDKLHITGAHEAMEAFFKMHGKRQLQTKIKKVLICGGGRVAYYLAARLCKIGMHVKIIEKDENRCEELCDCLPKVTVIHGDATDHDLLSEEGVENVDAFVALTGIDEENIILSLYAKSQGAGKIIAKVNEDRRARMVADFGIDSIVSAKTATADAILSYVRARKNSQKSANVETMYQLVDEKVEALEFIVKNETNYTGITLKDLKVKPNNLIACIVRKRQIIIPNGNDSIEAGDSVIVVTMEKHLEDLSDIIAQVQ</sequence>
<reference evidence="9 11" key="1">
    <citation type="submission" date="2015-09" db="EMBL/GenBank/DDBJ databases">
        <authorList>
            <consortium name="Pathogen Informatics"/>
        </authorList>
    </citation>
    <scope>NUCLEOTIDE SEQUENCE [LARGE SCALE GENOMIC DNA]</scope>
    <source>
        <strain evidence="9 11">2789STDY5834841</strain>
    </source>
</reference>
<dbReference type="NCBIfam" id="NF007041">
    <property type="entry name" value="PRK09496.3-4"/>
    <property type="match status" value="1"/>
</dbReference>
<feature type="domain" description="RCK N-terminal" evidence="7">
    <location>
        <begin position="230"/>
        <end position="347"/>
    </location>
</feature>
<dbReference type="GO" id="GO:0015079">
    <property type="term" value="F:potassium ion transmembrane transporter activity"/>
    <property type="evidence" value="ECO:0007669"/>
    <property type="project" value="InterPro"/>
</dbReference>
<dbReference type="InterPro" id="IPR006036">
    <property type="entry name" value="K_uptake_TrkA"/>
</dbReference>
<organism evidence="9 11">
    <name type="scientific">[Ruminococcus] torques</name>
    <dbReference type="NCBI Taxonomy" id="33039"/>
    <lineage>
        <taxon>Bacteria</taxon>
        <taxon>Bacillati</taxon>
        <taxon>Bacillota</taxon>
        <taxon>Clostridia</taxon>
        <taxon>Lachnospirales</taxon>
        <taxon>Lachnospiraceae</taxon>
        <taxon>Mediterraneibacter</taxon>
    </lineage>
</organism>
<evidence type="ECO:0000256" key="6">
    <source>
        <dbReference type="ARBA" id="ARBA00023065"/>
    </source>
</evidence>
<evidence type="ECO:0000256" key="2">
    <source>
        <dbReference type="ARBA" id="ARBA00022448"/>
    </source>
</evidence>
<dbReference type="PANTHER" id="PTHR43833">
    <property type="entry name" value="POTASSIUM CHANNEL PROTEIN 2-RELATED-RELATED"/>
    <property type="match status" value="1"/>
</dbReference>
<keyword evidence="6" id="KW-0406">Ion transport</keyword>
<dbReference type="InterPro" id="IPR036721">
    <property type="entry name" value="RCK_C_sf"/>
</dbReference>
<dbReference type="Proteomes" id="UP000292665">
    <property type="component" value="Unassembled WGS sequence"/>
</dbReference>
<dbReference type="AlphaFoldDB" id="A0A174C840"/>
<dbReference type="InterPro" id="IPR036291">
    <property type="entry name" value="NAD(P)-bd_dom_sf"/>
</dbReference>
<dbReference type="PANTHER" id="PTHR43833:SF5">
    <property type="entry name" value="TRK SYSTEM POTASSIUM UPTAKE PROTEIN TRKA"/>
    <property type="match status" value="1"/>
</dbReference>
<evidence type="ECO:0000313" key="11">
    <source>
        <dbReference type="Proteomes" id="UP000095787"/>
    </source>
</evidence>
<dbReference type="Pfam" id="PF02254">
    <property type="entry name" value="TrkA_N"/>
    <property type="match status" value="2"/>
</dbReference>
<dbReference type="Gene3D" id="3.40.50.720">
    <property type="entry name" value="NAD(P)-binding Rossmann-like Domain"/>
    <property type="match status" value="2"/>
</dbReference>
<dbReference type="EMBL" id="RCYR01000033">
    <property type="protein sequence ID" value="RYS77458.1"/>
    <property type="molecule type" value="Genomic_DNA"/>
</dbReference>
<dbReference type="Gene3D" id="3.30.70.1450">
    <property type="entry name" value="Regulator of K+ conductance, C-terminal domain"/>
    <property type="match status" value="2"/>
</dbReference>
<evidence type="ECO:0000259" key="8">
    <source>
        <dbReference type="PROSITE" id="PS51202"/>
    </source>
</evidence>
<dbReference type="GO" id="GO:0005886">
    <property type="term" value="C:plasma membrane"/>
    <property type="evidence" value="ECO:0007669"/>
    <property type="project" value="InterPro"/>
</dbReference>